<dbReference type="GO" id="GO:0008982">
    <property type="term" value="F:protein-N(PI)-phosphohistidine-sugar phosphotransferase activity"/>
    <property type="evidence" value="ECO:0007669"/>
    <property type="project" value="InterPro"/>
</dbReference>
<dbReference type="EMBL" id="CP159362">
    <property type="protein sequence ID" value="XCN66792.1"/>
    <property type="molecule type" value="Genomic_DNA"/>
</dbReference>
<dbReference type="AlphaFoldDB" id="A0AAU8LF67"/>
<organism evidence="1">
    <name type="scientific">Pseudomonas syringae CC1417</name>
    <dbReference type="NCBI Taxonomy" id="1357272"/>
    <lineage>
        <taxon>Bacteria</taxon>
        <taxon>Pseudomonadati</taxon>
        <taxon>Pseudomonadota</taxon>
        <taxon>Gammaproteobacteria</taxon>
        <taxon>Pseudomonadales</taxon>
        <taxon>Pseudomonadaceae</taxon>
        <taxon>Pseudomonas</taxon>
        <taxon>Pseudomonas syringae</taxon>
    </lineage>
</organism>
<reference evidence="1" key="1">
    <citation type="journal article" date="2014" name="Genome Announc.">
        <title>Draft Genome Sequences of a Phylogenetically Diverse Suite of Pseudomonas syringae Strains from Multiple Source Populations.</title>
        <authorList>
            <person name="Baltrus D.A."/>
            <person name="Yourstone S."/>
            <person name="Lind A."/>
            <person name="Guilbaud C."/>
            <person name="Sands D.C."/>
            <person name="Jones C.D."/>
            <person name="Morris C.E."/>
            <person name="Dangl J.L."/>
        </authorList>
    </citation>
    <scope>NUCLEOTIDE SEQUENCE</scope>
    <source>
        <strain evidence="1">CC1417</strain>
    </source>
</reference>
<proteinExistence type="predicted"/>
<accession>A0AAU8LF67</accession>
<reference evidence="1" key="2">
    <citation type="submission" date="2024-07" db="EMBL/GenBank/DDBJ databases">
        <title>A complete genome sequence for Pseudomonas syringae CC1417.</title>
        <authorList>
            <person name="Baltrus D.A."/>
        </authorList>
    </citation>
    <scope>NUCLEOTIDE SEQUENCE</scope>
    <source>
        <strain evidence="1">CC1417</strain>
    </source>
</reference>
<dbReference type="RefSeq" id="WP_024695367.1">
    <property type="nucleotide sequence ID" value="NZ_CP159362.1"/>
</dbReference>
<evidence type="ECO:0000313" key="1">
    <source>
        <dbReference type="EMBL" id="XCN66792.1"/>
    </source>
</evidence>
<name>A0AAU8LF67_PSESX</name>
<sequence>MSECQQPQAHPARCGCEQAMSAAVLGAQNVNSAMSTIDSLRQQLADVSKVDGEALEKLKELVSAVRSINRSAKHEVRLIDDDEPCYAQRKEWVEWVLWICDEADEIAKLNGGES</sequence>
<dbReference type="GO" id="GO:0009401">
    <property type="term" value="P:phosphoenolpyruvate-dependent sugar phosphotransferase system"/>
    <property type="evidence" value="ECO:0007669"/>
    <property type="project" value="InterPro"/>
</dbReference>
<dbReference type="Gene3D" id="3.30.1360.60">
    <property type="entry name" value="Glucose permease domain IIB"/>
    <property type="match status" value="1"/>
</dbReference>
<dbReference type="InterPro" id="IPR036878">
    <property type="entry name" value="Glu_permease_IIB"/>
</dbReference>
<protein>
    <submittedName>
        <fullName evidence="1">Uncharacterized protein</fullName>
    </submittedName>
</protein>
<gene>
    <name evidence="1" type="ORF">N011_20230</name>
</gene>